<dbReference type="OrthoDB" id="7202530at2"/>
<dbReference type="InterPro" id="IPR027417">
    <property type="entry name" value="P-loop_NTPase"/>
</dbReference>
<dbReference type="EMBL" id="QGLF01000001">
    <property type="protein sequence ID" value="PWR23800.1"/>
    <property type="molecule type" value="Genomic_DNA"/>
</dbReference>
<evidence type="ECO:0000313" key="2">
    <source>
        <dbReference type="EMBL" id="PWR23800.1"/>
    </source>
</evidence>
<feature type="region of interest" description="Disordered" evidence="1">
    <location>
        <begin position="249"/>
        <end position="268"/>
    </location>
</feature>
<dbReference type="SUPFAM" id="SSF52540">
    <property type="entry name" value="P-loop containing nucleoside triphosphate hydrolases"/>
    <property type="match status" value="1"/>
</dbReference>
<dbReference type="Proteomes" id="UP000246077">
    <property type="component" value="Unassembled WGS sequence"/>
</dbReference>
<dbReference type="AlphaFoldDB" id="A0A317ECE5"/>
<evidence type="ECO:0000313" key="3">
    <source>
        <dbReference type="Proteomes" id="UP000246077"/>
    </source>
</evidence>
<evidence type="ECO:0000256" key="1">
    <source>
        <dbReference type="SAM" id="MobiDB-lite"/>
    </source>
</evidence>
<dbReference type="RefSeq" id="WP_109919830.1">
    <property type="nucleotide sequence ID" value="NZ_QGLF01000001.1"/>
</dbReference>
<accession>A0A317ECE5</accession>
<sequence>MSPAPPFHAPGGATPSCPRDALRRQIARIERAAPGGAPPPVFAPFGIAALDDALGGGLVAGALHEFAGPAGAGLGLRLAGERGALVWAGPAEVFRDQGLPYGPGLAGLGLDSRRLLLVATRNATDALWAAEEALRCPSVAAVVAELPGDGPVADLTATRRLSLAAREGGGLGLLVRHRAFAGTSAAATRWTVAPVPGPLDGWGGLGAAAFDLDLTRNRRGPVGRWSLAWRRDERCFTLAAPSLDLAAVPAHRPHPPRPGAVLPLRRAG</sequence>
<reference evidence="3" key="1">
    <citation type="submission" date="2018-05" db="EMBL/GenBank/DDBJ databases">
        <title>Zavarzinia sp. HR-AS.</title>
        <authorList>
            <person name="Lee Y."/>
            <person name="Jeon C.O."/>
        </authorList>
    </citation>
    <scope>NUCLEOTIDE SEQUENCE [LARGE SCALE GENOMIC DNA]</scope>
    <source>
        <strain evidence="3">DSM 1231</strain>
    </source>
</reference>
<name>A0A317ECE5_9PROT</name>
<dbReference type="PIRSF" id="PIRSF034285">
    <property type="entry name" value="UCP034285"/>
    <property type="match status" value="1"/>
</dbReference>
<protein>
    <recommendedName>
        <fullName evidence="4">Protein ImuA</fullName>
    </recommendedName>
</protein>
<organism evidence="2 3">
    <name type="scientific">Zavarzinia compransoris</name>
    <dbReference type="NCBI Taxonomy" id="1264899"/>
    <lineage>
        <taxon>Bacteria</taxon>
        <taxon>Pseudomonadati</taxon>
        <taxon>Pseudomonadota</taxon>
        <taxon>Alphaproteobacteria</taxon>
        <taxon>Rhodospirillales</taxon>
        <taxon>Zavarziniaceae</taxon>
        <taxon>Zavarzinia</taxon>
    </lineage>
</organism>
<dbReference type="Gene3D" id="3.40.50.300">
    <property type="entry name" value="P-loop containing nucleotide triphosphate hydrolases"/>
    <property type="match status" value="1"/>
</dbReference>
<comment type="caution">
    <text evidence="2">The sequence shown here is derived from an EMBL/GenBank/DDBJ whole genome shotgun (WGS) entry which is preliminary data.</text>
</comment>
<proteinExistence type="predicted"/>
<keyword evidence="3" id="KW-1185">Reference proteome</keyword>
<evidence type="ECO:0008006" key="4">
    <source>
        <dbReference type="Google" id="ProtNLM"/>
    </source>
</evidence>
<dbReference type="InterPro" id="IPR017026">
    <property type="entry name" value="ImuA"/>
</dbReference>
<gene>
    <name evidence="2" type="ORF">DKG75_04355</name>
</gene>